<accession>A0A839TW33</accession>
<dbReference type="SUPFAM" id="SSF82714">
    <property type="entry name" value="Multidrug efflux transporter AcrB TolC docking domain, DN and DC subdomains"/>
    <property type="match status" value="1"/>
</dbReference>
<comment type="caution">
    <text evidence="3">The sequence shown here is derived from an EMBL/GenBank/DDBJ whole genome shotgun (WGS) entry which is preliminary data.</text>
</comment>
<name>A0A839TW33_9BACL</name>
<dbReference type="Gene3D" id="3.30.70.1430">
    <property type="entry name" value="Multidrug efflux transporter AcrB pore domain"/>
    <property type="match status" value="2"/>
</dbReference>
<organism evidence="3 4">
    <name type="scientific">Paenibacillus rhizosphaerae</name>
    <dbReference type="NCBI Taxonomy" id="297318"/>
    <lineage>
        <taxon>Bacteria</taxon>
        <taxon>Bacillati</taxon>
        <taxon>Bacillota</taxon>
        <taxon>Bacilli</taxon>
        <taxon>Bacillales</taxon>
        <taxon>Paenibacillaceae</taxon>
        <taxon>Paenibacillus</taxon>
    </lineage>
</organism>
<keyword evidence="1" id="KW-0472">Membrane</keyword>
<feature type="transmembrane region" description="Helical" evidence="1">
    <location>
        <begin position="433"/>
        <end position="459"/>
    </location>
</feature>
<feature type="transmembrane region" description="Helical" evidence="1">
    <location>
        <begin position="993"/>
        <end position="1018"/>
    </location>
</feature>
<evidence type="ECO:0000259" key="2">
    <source>
        <dbReference type="PROSITE" id="PS50156"/>
    </source>
</evidence>
<dbReference type="Gene3D" id="3.30.70.1440">
    <property type="entry name" value="Multidrug efflux transporter AcrB pore domain"/>
    <property type="match status" value="1"/>
</dbReference>
<keyword evidence="1" id="KW-1133">Transmembrane helix</keyword>
<dbReference type="RefSeq" id="WP_246426838.1">
    <property type="nucleotide sequence ID" value="NZ_JACHXJ010000005.1"/>
</dbReference>
<keyword evidence="1" id="KW-0812">Transmembrane</keyword>
<dbReference type="InterPro" id="IPR027463">
    <property type="entry name" value="AcrB_DN_DC_subdom"/>
</dbReference>
<feature type="domain" description="SSD" evidence="2">
    <location>
        <begin position="371"/>
        <end position="490"/>
    </location>
</feature>
<feature type="transmembrane region" description="Helical" evidence="1">
    <location>
        <begin position="892"/>
        <end position="912"/>
    </location>
</feature>
<dbReference type="InterPro" id="IPR000731">
    <property type="entry name" value="SSD"/>
</dbReference>
<sequence length="1042" mass="110985">MMNRLIEAAMKRTVLILILLAIILVWGGTSAYRMHRDYLPPINNPTLMITVHAPSFLAEEIQQAVSRPIEQAVRGVEELQSVETNSFNGGLLISLYFPLNYTMDRAERDVTDALRDVALPAGAGEPTVTRVSTSSFPIMRLNITSPSGKVDEDALRTTVQAQIADELLHTPGVSEVRATGSAKNGYVLSVRMEDLTKYGLTVDNVKQSLAGVSFPSVQGKLTDSIMSIPLEASGWSPNATDWMDLPIQGANGQSEPLSSVATLSPSLVDKQTISRTGGAASVVLDILKKPSANITEVSEGIHSRLSGMTGYPPEDVKLSVMFDQGAQVHSSLNRLFREGLLGCLFSMVSVFLFFRNIRSTLLIALSLPICILVTTGLLHVMGFSLNILTVSGLVVAMGRVIDDTIVILDNIHRKQSQAKSSSSGRISEAAKEMLPAIVSSTATTVAVFVPIALVGGMIGAAFSGFAWSVVIALLTSLLVAALVVPALYHVWQKDRPGASGVALEPVTRRVLQWAFSRKGRLISVFAVLLAGAVAGGFLLPVNFLPANATGQMNVQLEFPERTTLSQVDAAVKRMEQVLASDSGISAYSSVLGSTFTPQFDDVFDAGGGWIQGANIANIAVSVQKGEDLDAVTTRLKERLTALSGSAVVTVTNQNISGDDSQVKIDLTGADGATLEQAAGTIRSSLEGMENLSVLGAADDEGGLAGYRVELDRAKLERAGVKPEQVMERVRNYLAGETLVEMNAGRQEAVPLEFRTELPAARDDASGMELPETEVLAVLGRETFQGKDGKSVPLEQLATLTRAAGTQVVRERDGEPFAVVTANITSRDIERVAGQVKKRLGELTLPAGVHYSMNGITAQVGQMIGEMAIALSVSVVLILLILSMVFRGWRAPLCVLAGIPFAFIGSIAGMVLTGGEWDLATLVGLLMITGIAATNGIVLVDRVERHLSAGMAPREAILLGASSRVRPVLMTAVTTVLTLLPLCFSSGSDTVISKMLGIVVVCGMISSTLISLLLIPLLYDWVLVRRYRSEAADRGAKRLLKTS</sequence>
<dbReference type="InterPro" id="IPR001036">
    <property type="entry name" value="Acrflvin-R"/>
</dbReference>
<dbReference type="Gene3D" id="1.20.1640.10">
    <property type="entry name" value="Multidrug efflux transporter AcrB transmembrane domain"/>
    <property type="match status" value="2"/>
</dbReference>
<evidence type="ECO:0000313" key="4">
    <source>
        <dbReference type="Proteomes" id="UP000517523"/>
    </source>
</evidence>
<dbReference type="PRINTS" id="PR00702">
    <property type="entry name" value="ACRIFLAVINRP"/>
</dbReference>
<gene>
    <name evidence="3" type="ORF">FHS19_005432</name>
</gene>
<dbReference type="SUPFAM" id="SSF82866">
    <property type="entry name" value="Multidrug efflux transporter AcrB transmembrane domain"/>
    <property type="match status" value="2"/>
</dbReference>
<feature type="transmembrane region" description="Helical" evidence="1">
    <location>
        <begin position="866"/>
        <end position="885"/>
    </location>
</feature>
<dbReference type="PROSITE" id="PS50156">
    <property type="entry name" value="SSD"/>
    <property type="match status" value="1"/>
</dbReference>
<proteinExistence type="predicted"/>
<protein>
    <submittedName>
        <fullName evidence="3">Multidrug efflux pump subunit AcrB</fullName>
    </submittedName>
</protein>
<dbReference type="Gene3D" id="3.30.2090.10">
    <property type="entry name" value="Multidrug efflux transporter AcrB TolC docking domain, DN and DC subdomains"/>
    <property type="match status" value="2"/>
</dbReference>
<evidence type="ECO:0000256" key="1">
    <source>
        <dbReference type="SAM" id="Phobius"/>
    </source>
</evidence>
<evidence type="ECO:0000313" key="3">
    <source>
        <dbReference type="EMBL" id="MBB3130713.1"/>
    </source>
</evidence>
<feature type="transmembrane region" description="Helical" evidence="1">
    <location>
        <begin position="335"/>
        <end position="354"/>
    </location>
</feature>
<reference evidence="3 4" key="1">
    <citation type="submission" date="2020-08" db="EMBL/GenBank/DDBJ databases">
        <title>Genomic Encyclopedia of Type Strains, Phase III (KMG-III): the genomes of soil and plant-associated and newly described type strains.</title>
        <authorList>
            <person name="Whitman W."/>
        </authorList>
    </citation>
    <scope>NUCLEOTIDE SEQUENCE [LARGE SCALE GENOMIC DNA]</scope>
    <source>
        <strain evidence="3 4">CECT 5831</strain>
    </source>
</reference>
<dbReference type="SUPFAM" id="SSF82693">
    <property type="entry name" value="Multidrug efflux transporter AcrB pore domain, PN1, PN2, PC1 and PC2 subdomains"/>
    <property type="match status" value="2"/>
</dbReference>
<dbReference type="EMBL" id="JACHXJ010000005">
    <property type="protein sequence ID" value="MBB3130713.1"/>
    <property type="molecule type" value="Genomic_DNA"/>
</dbReference>
<dbReference type="AlphaFoldDB" id="A0A839TW33"/>
<dbReference type="GO" id="GO:0005886">
    <property type="term" value="C:plasma membrane"/>
    <property type="evidence" value="ECO:0007669"/>
    <property type="project" value="TreeGrafter"/>
</dbReference>
<dbReference type="PANTHER" id="PTHR32063">
    <property type="match status" value="1"/>
</dbReference>
<feature type="transmembrane region" description="Helical" evidence="1">
    <location>
        <begin position="361"/>
        <end position="381"/>
    </location>
</feature>
<dbReference type="Gene3D" id="3.30.70.1320">
    <property type="entry name" value="Multidrug efflux transporter AcrB pore domain like"/>
    <property type="match status" value="1"/>
</dbReference>
<dbReference type="GO" id="GO:0042910">
    <property type="term" value="F:xenobiotic transmembrane transporter activity"/>
    <property type="evidence" value="ECO:0007669"/>
    <property type="project" value="TreeGrafter"/>
</dbReference>
<feature type="transmembrane region" description="Helical" evidence="1">
    <location>
        <begin position="967"/>
        <end position="987"/>
    </location>
</feature>
<feature type="transmembrane region" description="Helical" evidence="1">
    <location>
        <begin position="387"/>
        <end position="412"/>
    </location>
</feature>
<dbReference type="PANTHER" id="PTHR32063:SF0">
    <property type="entry name" value="SWARMING MOTILITY PROTEIN SWRC"/>
    <property type="match status" value="1"/>
</dbReference>
<dbReference type="Proteomes" id="UP000517523">
    <property type="component" value="Unassembled WGS sequence"/>
</dbReference>
<feature type="transmembrane region" description="Helical" evidence="1">
    <location>
        <begin position="465"/>
        <end position="488"/>
    </location>
</feature>
<dbReference type="Pfam" id="PF00873">
    <property type="entry name" value="ACR_tran"/>
    <property type="match status" value="1"/>
</dbReference>
<feature type="transmembrane region" description="Helical" evidence="1">
    <location>
        <begin position="521"/>
        <end position="543"/>
    </location>
</feature>
<feature type="transmembrane region" description="Helical" evidence="1">
    <location>
        <begin position="918"/>
        <end position="939"/>
    </location>
</feature>